<sequence length="67" mass="7857">MISKLFRKQPDSRPRFEQDASLAEALQRRVKAIEFQPSRGFLKDQQQPKRSVSRPAWAEELRDADSK</sequence>
<evidence type="ECO:0000313" key="3">
    <source>
        <dbReference type="Proteomes" id="UP000661077"/>
    </source>
</evidence>
<name>A0ABS1WWV5_9GAMM</name>
<evidence type="ECO:0000313" key="2">
    <source>
        <dbReference type="EMBL" id="MBM0105428.1"/>
    </source>
</evidence>
<reference evidence="2 3" key="1">
    <citation type="journal article" date="2021" name="Int. J. Syst. Evol. Microbiol.">
        <title>Steroidobacter gossypii sp. nov., isolated from soil of cotton cropping field.</title>
        <authorList>
            <person name="Huang R."/>
            <person name="Yang S."/>
            <person name="Zhen C."/>
            <person name="Liu W."/>
        </authorList>
    </citation>
    <scope>NUCLEOTIDE SEQUENCE [LARGE SCALE GENOMIC DNA]</scope>
    <source>
        <strain evidence="2 3">S1-65</strain>
    </source>
</reference>
<feature type="compositionally biased region" description="Basic and acidic residues" evidence="1">
    <location>
        <begin position="57"/>
        <end position="67"/>
    </location>
</feature>
<gene>
    <name evidence="2" type="ORF">JM946_11750</name>
</gene>
<proteinExistence type="predicted"/>
<evidence type="ECO:0000256" key="1">
    <source>
        <dbReference type="SAM" id="MobiDB-lite"/>
    </source>
</evidence>
<dbReference type="EMBL" id="JAEVLS010000002">
    <property type="protein sequence ID" value="MBM0105428.1"/>
    <property type="molecule type" value="Genomic_DNA"/>
</dbReference>
<accession>A0ABS1WWV5</accession>
<keyword evidence="3" id="KW-1185">Reference proteome</keyword>
<dbReference type="RefSeq" id="WP_203167468.1">
    <property type="nucleotide sequence ID" value="NZ_JAEVLS010000002.1"/>
</dbReference>
<protein>
    <submittedName>
        <fullName evidence="2">Uncharacterized protein</fullName>
    </submittedName>
</protein>
<comment type="caution">
    <text evidence="2">The sequence shown here is derived from an EMBL/GenBank/DDBJ whole genome shotgun (WGS) entry which is preliminary data.</text>
</comment>
<feature type="region of interest" description="Disordered" evidence="1">
    <location>
        <begin position="37"/>
        <end position="67"/>
    </location>
</feature>
<organism evidence="2 3">
    <name type="scientific">Steroidobacter gossypii</name>
    <dbReference type="NCBI Taxonomy" id="2805490"/>
    <lineage>
        <taxon>Bacteria</taxon>
        <taxon>Pseudomonadati</taxon>
        <taxon>Pseudomonadota</taxon>
        <taxon>Gammaproteobacteria</taxon>
        <taxon>Steroidobacterales</taxon>
        <taxon>Steroidobacteraceae</taxon>
        <taxon>Steroidobacter</taxon>
    </lineage>
</organism>
<dbReference type="Proteomes" id="UP000661077">
    <property type="component" value="Unassembled WGS sequence"/>
</dbReference>